<organism evidence="1 2">
    <name type="scientific">Hibiscus sabdariffa</name>
    <name type="common">roselle</name>
    <dbReference type="NCBI Taxonomy" id="183260"/>
    <lineage>
        <taxon>Eukaryota</taxon>
        <taxon>Viridiplantae</taxon>
        <taxon>Streptophyta</taxon>
        <taxon>Embryophyta</taxon>
        <taxon>Tracheophyta</taxon>
        <taxon>Spermatophyta</taxon>
        <taxon>Magnoliopsida</taxon>
        <taxon>eudicotyledons</taxon>
        <taxon>Gunneridae</taxon>
        <taxon>Pentapetalae</taxon>
        <taxon>rosids</taxon>
        <taxon>malvids</taxon>
        <taxon>Malvales</taxon>
        <taxon>Malvaceae</taxon>
        <taxon>Malvoideae</taxon>
        <taxon>Hibiscus</taxon>
    </lineage>
</organism>
<accession>A0ABR2BUH8</accession>
<keyword evidence="2" id="KW-1185">Reference proteome</keyword>
<evidence type="ECO:0000313" key="2">
    <source>
        <dbReference type="Proteomes" id="UP001472677"/>
    </source>
</evidence>
<comment type="caution">
    <text evidence="1">The sequence shown here is derived from an EMBL/GenBank/DDBJ whole genome shotgun (WGS) entry which is preliminary data.</text>
</comment>
<gene>
    <name evidence="1" type="ORF">V6N12_009626</name>
</gene>
<name>A0ABR2BUH8_9ROSI</name>
<evidence type="ECO:0000313" key="1">
    <source>
        <dbReference type="EMBL" id="KAK8510784.1"/>
    </source>
</evidence>
<reference evidence="1 2" key="1">
    <citation type="journal article" date="2024" name="G3 (Bethesda)">
        <title>Genome assembly of Hibiscus sabdariffa L. provides insights into metabolisms of medicinal natural products.</title>
        <authorList>
            <person name="Kim T."/>
        </authorList>
    </citation>
    <scope>NUCLEOTIDE SEQUENCE [LARGE SCALE GENOMIC DNA]</scope>
    <source>
        <strain evidence="1">TK-2024</strain>
        <tissue evidence="1">Old leaves</tissue>
    </source>
</reference>
<sequence length="99" mass="11053">MTRVRTVSKGPPSMNLHHPLVLDYLYLHHRFERDGTNAELAREAEAVPLVATEKPDDPRYPLAETITVTEQQTATSTPVIEEIEDNPLLTAFTPKTGVC</sequence>
<dbReference type="EMBL" id="JBBPBM010000081">
    <property type="protein sequence ID" value="KAK8510784.1"/>
    <property type="molecule type" value="Genomic_DNA"/>
</dbReference>
<proteinExistence type="predicted"/>
<protein>
    <submittedName>
        <fullName evidence="1">Uncharacterized protein</fullName>
    </submittedName>
</protein>
<dbReference type="Proteomes" id="UP001472677">
    <property type="component" value="Unassembled WGS sequence"/>
</dbReference>